<evidence type="ECO:0000313" key="3">
    <source>
        <dbReference type="Proteomes" id="UP000182680"/>
    </source>
</evidence>
<comment type="caution">
    <text evidence="2">The sequence shown here is derived from an EMBL/GenBank/DDBJ whole genome shotgun (WGS) entry which is preliminary data.</text>
</comment>
<dbReference type="AlphaFoldDB" id="A0AA94L1U7"/>
<dbReference type="SUPFAM" id="SSF81901">
    <property type="entry name" value="HCP-like"/>
    <property type="match status" value="1"/>
</dbReference>
<dbReference type="Gene3D" id="1.25.40.10">
    <property type="entry name" value="Tetratricopeptide repeat domain"/>
    <property type="match status" value="2"/>
</dbReference>
<dbReference type="SMART" id="SM00671">
    <property type="entry name" value="SEL1"/>
    <property type="match status" value="4"/>
</dbReference>
<protein>
    <submittedName>
        <fullName evidence="2">Sel1 repeat-containing protein</fullName>
    </submittedName>
</protein>
<dbReference type="PANTHER" id="PTHR43628">
    <property type="entry name" value="ACTIVATOR OF C KINASE PROTEIN 1-RELATED"/>
    <property type="match status" value="1"/>
</dbReference>
<dbReference type="Pfam" id="PF08238">
    <property type="entry name" value="Sel1"/>
    <property type="match status" value="4"/>
</dbReference>
<evidence type="ECO:0000313" key="2">
    <source>
        <dbReference type="EMBL" id="SFW37488.1"/>
    </source>
</evidence>
<keyword evidence="1" id="KW-0732">Signal</keyword>
<dbReference type="PANTHER" id="PTHR43628:SF1">
    <property type="entry name" value="CHITIN SYNTHASE REGULATORY FACTOR 2-RELATED"/>
    <property type="match status" value="1"/>
</dbReference>
<proteinExistence type="predicted"/>
<reference evidence="3" key="1">
    <citation type="submission" date="2016-11" db="EMBL/GenBank/DDBJ databases">
        <authorList>
            <person name="Jaros S."/>
            <person name="Januszkiewicz K."/>
            <person name="Wedrychowicz H."/>
        </authorList>
    </citation>
    <scope>NUCLEOTIDE SEQUENCE [LARGE SCALE GENOMIC DNA]</scope>
    <source>
        <strain evidence="3">DSM 7057</strain>
    </source>
</reference>
<dbReference type="Proteomes" id="UP000182680">
    <property type="component" value="Unassembled WGS sequence"/>
</dbReference>
<dbReference type="InterPro" id="IPR011990">
    <property type="entry name" value="TPR-like_helical_dom_sf"/>
</dbReference>
<dbReference type="RefSeq" id="WP_012625229.1">
    <property type="nucleotide sequence ID" value="NZ_FPIW01000013.1"/>
</dbReference>
<organism evidence="2 3">
    <name type="scientific">Desulfovibrio desulfuricans</name>
    <dbReference type="NCBI Taxonomy" id="876"/>
    <lineage>
        <taxon>Bacteria</taxon>
        <taxon>Pseudomonadati</taxon>
        <taxon>Thermodesulfobacteriota</taxon>
        <taxon>Desulfovibrionia</taxon>
        <taxon>Desulfovibrionales</taxon>
        <taxon>Desulfovibrionaceae</taxon>
        <taxon>Desulfovibrio</taxon>
    </lineage>
</organism>
<evidence type="ECO:0000256" key="1">
    <source>
        <dbReference type="SAM" id="SignalP"/>
    </source>
</evidence>
<dbReference type="OMA" id="MGWSHEV"/>
<dbReference type="InterPro" id="IPR006597">
    <property type="entry name" value="Sel1-like"/>
</dbReference>
<feature type="chain" id="PRO_5041698444" evidence="1">
    <location>
        <begin position="25"/>
        <end position="222"/>
    </location>
</feature>
<accession>A0AA94L1U7</accession>
<dbReference type="EMBL" id="FPIW01000013">
    <property type="protein sequence ID" value="SFW37488.1"/>
    <property type="molecule type" value="Genomic_DNA"/>
</dbReference>
<dbReference type="InterPro" id="IPR052945">
    <property type="entry name" value="Mitotic_Regulator"/>
</dbReference>
<feature type="signal peptide" evidence="1">
    <location>
        <begin position="1"/>
        <end position="24"/>
    </location>
</feature>
<name>A0AA94L1U7_DESDE</name>
<sequence>MKKYYGVIVLALALFLFQGMTVSAQPTDQVEQKLNEAWVAYNIGQYKKVLQLVQPLASDGNARAQIILGRCYENGLGVPQDMETAAKWFRLAAEQNNSEAQVLLAYQYELGQGVPKDDAAVVRLMTSAANAGNAEALFNLALYHGQGKYGFAKNPAESFRLAKMAADQGNAQAQRYVGACYEYGVGVPENATEAQVWYGKAKAQGLEIEGNVFNFVREYTMP</sequence>
<gene>
    <name evidence="2" type="ORF">SAMN02910291_01059</name>
</gene>